<dbReference type="FunCoup" id="A0A2P5HKT8">
    <property type="interactions" value="19"/>
</dbReference>
<dbReference type="GO" id="GO:0006620">
    <property type="term" value="P:post-translational protein targeting to endoplasmic reticulum membrane"/>
    <property type="evidence" value="ECO:0007669"/>
    <property type="project" value="TreeGrafter"/>
</dbReference>
<dbReference type="InterPro" id="IPR038084">
    <property type="entry name" value="PduO/GlcC-like_sf"/>
</dbReference>
<dbReference type="Pfam" id="PF03928">
    <property type="entry name" value="HbpS-like"/>
    <property type="match status" value="1"/>
</dbReference>
<evidence type="ECO:0000313" key="3">
    <source>
        <dbReference type="Proteomes" id="UP000094444"/>
    </source>
</evidence>
<evidence type="ECO:0000313" key="2">
    <source>
        <dbReference type="EMBL" id="POS70841.1"/>
    </source>
</evidence>
<dbReference type="InParanoid" id="A0A2P5HKT8"/>
<dbReference type="SUPFAM" id="SSF143744">
    <property type="entry name" value="GlcG-like"/>
    <property type="match status" value="1"/>
</dbReference>
<gene>
    <name evidence="2" type="ORF">DHEL01_v210765</name>
</gene>
<proteinExistence type="predicted"/>
<dbReference type="OrthoDB" id="2209940at2759"/>
<feature type="region of interest" description="Disordered" evidence="1">
    <location>
        <begin position="1"/>
        <end position="32"/>
    </location>
</feature>
<dbReference type="GO" id="GO:0072380">
    <property type="term" value="C:TRC complex"/>
    <property type="evidence" value="ECO:0007669"/>
    <property type="project" value="TreeGrafter"/>
</dbReference>
<dbReference type="PANTHER" id="PTHR28255:SF1">
    <property type="entry name" value="UPF0303 PROTEIN YBR137W"/>
    <property type="match status" value="1"/>
</dbReference>
<keyword evidence="3" id="KW-1185">Reference proteome</keyword>
<evidence type="ECO:0000256" key="1">
    <source>
        <dbReference type="SAM" id="MobiDB-lite"/>
    </source>
</evidence>
<dbReference type="InterPro" id="IPR005624">
    <property type="entry name" value="PduO/GlcC-like"/>
</dbReference>
<dbReference type="Proteomes" id="UP000094444">
    <property type="component" value="Unassembled WGS sequence"/>
</dbReference>
<sequence>MSITKVWSRRPDAEEKAWQPPAPAGPIAAPPSDVEALKQDGGDSFTLASFTHEDAWVLGNLLRRRWSRSRSPTAGRSCSRPSRGPGVMPDNETWVQRERNTVLRWGCSTWLMHCKYDGDEGAFRDKFGMQVSADVAAEYAIHGGAVPIRVKGG</sequence>
<name>A0A2P5HKT8_DIAHE</name>
<comment type="caution">
    <text evidence="2">The sequence shown here is derived from an EMBL/GenBank/DDBJ whole genome shotgun (WGS) entry which is preliminary data.</text>
</comment>
<dbReference type="Gene3D" id="3.30.450.150">
    <property type="entry name" value="Haem-degrading domain"/>
    <property type="match status" value="1"/>
</dbReference>
<accession>A0A2P5HKT8</accession>
<protein>
    <submittedName>
        <fullName evidence="2">Uncharacterized protein</fullName>
    </submittedName>
</protein>
<dbReference type="AlphaFoldDB" id="A0A2P5HKT8"/>
<feature type="region of interest" description="Disordered" evidence="1">
    <location>
        <begin position="67"/>
        <end position="91"/>
    </location>
</feature>
<dbReference type="STRING" id="158607.A0A2P5HKT8"/>
<organism evidence="2 3">
    <name type="scientific">Diaporthe helianthi</name>
    <dbReference type="NCBI Taxonomy" id="158607"/>
    <lineage>
        <taxon>Eukaryota</taxon>
        <taxon>Fungi</taxon>
        <taxon>Dikarya</taxon>
        <taxon>Ascomycota</taxon>
        <taxon>Pezizomycotina</taxon>
        <taxon>Sordariomycetes</taxon>
        <taxon>Sordariomycetidae</taxon>
        <taxon>Diaporthales</taxon>
        <taxon>Diaporthaceae</taxon>
        <taxon>Diaporthe</taxon>
    </lineage>
</organism>
<dbReference type="InterPro" id="IPR010371">
    <property type="entry name" value="YBR137W-like"/>
</dbReference>
<reference evidence="2" key="1">
    <citation type="submission" date="2017-09" db="EMBL/GenBank/DDBJ databases">
        <title>Polyketide synthases of a Diaporthe helianthi virulent isolate.</title>
        <authorList>
            <person name="Baroncelli R."/>
        </authorList>
    </citation>
    <scope>NUCLEOTIDE SEQUENCE [LARGE SCALE GENOMIC DNA]</scope>
    <source>
        <strain evidence="2">7/96</strain>
    </source>
</reference>
<dbReference type="EMBL" id="MAVT02001467">
    <property type="protein sequence ID" value="POS70841.1"/>
    <property type="molecule type" value="Genomic_DNA"/>
</dbReference>
<dbReference type="PANTHER" id="PTHR28255">
    <property type="match status" value="1"/>
</dbReference>